<evidence type="ECO:0000259" key="1">
    <source>
        <dbReference type="Pfam" id="PF03625"/>
    </source>
</evidence>
<gene>
    <name evidence="2" type="ordered locus">TGAM_0251</name>
</gene>
<organism evidence="2 3">
    <name type="scientific">Thermococcus gammatolerans (strain DSM 15229 / JCM 11827 / EJ3)</name>
    <dbReference type="NCBI Taxonomy" id="593117"/>
    <lineage>
        <taxon>Archaea</taxon>
        <taxon>Methanobacteriati</taxon>
        <taxon>Methanobacteriota</taxon>
        <taxon>Thermococci</taxon>
        <taxon>Thermococcales</taxon>
        <taxon>Thermococcaceae</taxon>
        <taxon>Thermococcus</taxon>
    </lineage>
</organism>
<dbReference type="Pfam" id="PF03625">
    <property type="entry name" value="DUF302"/>
    <property type="match status" value="1"/>
</dbReference>
<dbReference type="EMBL" id="CP001398">
    <property type="protein sequence ID" value="ACS32753.1"/>
    <property type="molecule type" value="Genomic_DNA"/>
</dbReference>
<protein>
    <recommendedName>
        <fullName evidence="1">DUF302 domain-containing protein</fullName>
    </recommendedName>
</protein>
<dbReference type="eggNOG" id="arCOG02761">
    <property type="taxonomic scope" value="Archaea"/>
</dbReference>
<dbReference type="OrthoDB" id="95379at2157"/>
<dbReference type="InterPro" id="IPR035923">
    <property type="entry name" value="TT1751-like_sf"/>
</dbReference>
<dbReference type="AlphaFoldDB" id="C5A3E1"/>
<evidence type="ECO:0000313" key="2">
    <source>
        <dbReference type="EMBL" id="ACS32753.1"/>
    </source>
</evidence>
<proteinExistence type="predicted"/>
<dbReference type="InterPro" id="IPR005180">
    <property type="entry name" value="DUF302"/>
</dbReference>
<dbReference type="HOGENOM" id="CLU_126998_0_0_2"/>
<sequence>MEDMMKQMVKGVKSKHGFEETLERIKKKVDELGWSVIGEYDFTEKLGIRFAIVEICNKEFAKKALEKPENRWISAMMPCKFSIIEMPDGVYVFGMNMGLFAKIVPGELGELLSEVAKVDEELINSVL</sequence>
<dbReference type="PaxDb" id="593117-TGAM_0251"/>
<dbReference type="RefSeq" id="WP_015857872.1">
    <property type="nucleotide sequence ID" value="NC_012804.1"/>
</dbReference>
<name>C5A3E1_THEGJ</name>
<dbReference type="GeneID" id="7988826"/>
<evidence type="ECO:0000313" key="3">
    <source>
        <dbReference type="Proteomes" id="UP000001488"/>
    </source>
</evidence>
<keyword evidence="3" id="KW-1185">Reference proteome</keyword>
<dbReference type="SUPFAM" id="SSF103247">
    <property type="entry name" value="TT1751-like"/>
    <property type="match status" value="1"/>
</dbReference>
<dbReference type="STRING" id="593117.TGAM_0251"/>
<dbReference type="Proteomes" id="UP000001488">
    <property type="component" value="Chromosome"/>
</dbReference>
<feature type="domain" description="DUF302" evidence="1">
    <location>
        <begin position="50"/>
        <end position="95"/>
    </location>
</feature>
<accession>C5A3E1</accession>
<reference evidence="2 3" key="1">
    <citation type="journal article" date="2007" name="Genome Biol.">
        <title>Genome analysis and genome-wide proteomics of Thermococcus gammatolerans, the most radioresistant organism known amongst the Archaea.</title>
        <authorList>
            <person name="Zivanovic Y."/>
            <person name="Armengaud J."/>
            <person name="Lagorce A."/>
            <person name="Leplat C."/>
            <person name="Guerin P."/>
            <person name="Dutertre M."/>
            <person name="Anthouard V."/>
            <person name="Forterre P."/>
            <person name="Wincker P."/>
            <person name="Confalonieri F."/>
        </authorList>
    </citation>
    <scope>NUCLEOTIDE SEQUENCE [LARGE SCALE GENOMIC DNA]</scope>
    <source>
        <strain evidence="3">DSM 15229 / JCM 11827 / EJ3</strain>
    </source>
</reference>
<dbReference type="KEGG" id="tga:TGAM_0251"/>
<dbReference type="PATRIC" id="fig|593117.10.peg.254"/>
<dbReference type="CDD" id="cd14797">
    <property type="entry name" value="DUF302"/>
    <property type="match status" value="1"/>
</dbReference>
<dbReference type="Gene3D" id="3.30.310.70">
    <property type="entry name" value="TT1751-like domain"/>
    <property type="match status" value="1"/>
</dbReference>